<sequence length="43" mass="4875">MYKMGVKKCMEKHCSLSVILFLDCADVSGGIDYELSLVSYYPH</sequence>
<organism evidence="1">
    <name type="scientific">Anguilla anguilla</name>
    <name type="common">European freshwater eel</name>
    <name type="synonym">Muraena anguilla</name>
    <dbReference type="NCBI Taxonomy" id="7936"/>
    <lineage>
        <taxon>Eukaryota</taxon>
        <taxon>Metazoa</taxon>
        <taxon>Chordata</taxon>
        <taxon>Craniata</taxon>
        <taxon>Vertebrata</taxon>
        <taxon>Euteleostomi</taxon>
        <taxon>Actinopterygii</taxon>
        <taxon>Neopterygii</taxon>
        <taxon>Teleostei</taxon>
        <taxon>Anguilliformes</taxon>
        <taxon>Anguillidae</taxon>
        <taxon>Anguilla</taxon>
    </lineage>
</organism>
<reference evidence="1" key="1">
    <citation type="submission" date="2014-11" db="EMBL/GenBank/DDBJ databases">
        <authorList>
            <person name="Amaro Gonzalez C."/>
        </authorList>
    </citation>
    <scope>NUCLEOTIDE SEQUENCE</scope>
</reference>
<accession>A0A0E9PBM2</accession>
<evidence type="ECO:0000313" key="1">
    <source>
        <dbReference type="EMBL" id="JAH01430.1"/>
    </source>
</evidence>
<protein>
    <submittedName>
        <fullName evidence="1">Uncharacterized protein</fullName>
    </submittedName>
</protein>
<dbReference type="EMBL" id="GBXM01107147">
    <property type="protein sequence ID" value="JAH01430.1"/>
    <property type="molecule type" value="Transcribed_RNA"/>
</dbReference>
<dbReference type="AlphaFoldDB" id="A0A0E9PBM2"/>
<reference evidence="1" key="2">
    <citation type="journal article" date="2015" name="Fish Shellfish Immunol.">
        <title>Early steps in the European eel (Anguilla anguilla)-Vibrio vulnificus interaction in the gills: Role of the RtxA13 toxin.</title>
        <authorList>
            <person name="Callol A."/>
            <person name="Pajuelo D."/>
            <person name="Ebbesson L."/>
            <person name="Teles M."/>
            <person name="MacKenzie S."/>
            <person name="Amaro C."/>
        </authorList>
    </citation>
    <scope>NUCLEOTIDE SEQUENCE</scope>
</reference>
<proteinExistence type="predicted"/>
<name>A0A0E9PBM2_ANGAN</name>